<evidence type="ECO:0000313" key="2">
    <source>
        <dbReference type="Proteomes" id="UP000242791"/>
    </source>
</evidence>
<keyword evidence="2" id="KW-1185">Reference proteome</keyword>
<reference evidence="1 2" key="1">
    <citation type="submission" date="2015-08" db="EMBL/GenBank/DDBJ databases">
        <title>Emmonsia species relationships and genome sequence.</title>
        <authorList>
            <person name="Cuomo C.A."/>
            <person name="Schwartz I.S."/>
            <person name="Kenyon C."/>
            <person name="De Hoog G.S."/>
            <person name="Govender N.P."/>
            <person name="Botha A."/>
            <person name="Moreno L."/>
            <person name="De Vries M."/>
            <person name="Munoz J.F."/>
            <person name="Stielow J.B."/>
        </authorList>
    </citation>
    <scope>NUCLEOTIDE SEQUENCE [LARGE SCALE GENOMIC DNA]</scope>
    <source>
        <strain evidence="1 2">EI222</strain>
    </source>
</reference>
<gene>
    <name evidence="1" type="ORF">ACJ73_02431</name>
</gene>
<dbReference type="OrthoDB" id="2919105at2759"/>
<dbReference type="InterPro" id="IPR029035">
    <property type="entry name" value="DHS-like_NAD/FAD-binding_dom"/>
</dbReference>
<organism evidence="1 2">
    <name type="scientific">Blastomyces percursus</name>
    <dbReference type="NCBI Taxonomy" id="1658174"/>
    <lineage>
        <taxon>Eukaryota</taxon>
        <taxon>Fungi</taxon>
        <taxon>Dikarya</taxon>
        <taxon>Ascomycota</taxon>
        <taxon>Pezizomycotina</taxon>
        <taxon>Eurotiomycetes</taxon>
        <taxon>Eurotiomycetidae</taxon>
        <taxon>Onygenales</taxon>
        <taxon>Ajellomycetaceae</taxon>
        <taxon>Blastomyces</taxon>
    </lineage>
</organism>
<dbReference type="AlphaFoldDB" id="A0A1J9QCM5"/>
<accession>A0A1J9QCM5</accession>
<evidence type="ECO:0000313" key="1">
    <source>
        <dbReference type="EMBL" id="OJD26200.1"/>
    </source>
</evidence>
<proteinExistence type="predicted"/>
<dbReference type="VEuPathDB" id="FungiDB:ACJ73_02431"/>
<sequence>TPGQYTQNVDEIDTSLPPLATEVPLSMKAAWPRTIQLHGGPKKMVCQKCSHTLDL</sequence>
<comment type="caution">
    <text evidence="1">The sequence shown here is derived from an EMBL/GenBank/DDBJ whole genome shotgun (WGS) entry which is preliminary data.</text>
</comment>
<feature type="non-terminal residue" evidence="1">
    <location>
        <position position="1"/>
    </location>
</feature>
<name>A0A1J9QCM5_9EURO</name>
<dbReference type="EMBL" id="LGTZ01000259">
    <property type="protein sequence ID" value="OJD26200.1"/>
    <property type="molecule type" value="Genomic_DNA"/>
</dbReference>
<dbReference type="Proteomes" id="UP000242791">
    <property type="component" value="Unassembled WGS sequence"/>
</dbReference>
<protein>
    <submittedName>
        <fullName evidence="1">NAD-dependent protein deacetylase hst4</fullName>
    </submittedName>
</protein>
<dbReference type="STRING" id="1658174.A0A1J9QCM5"/>
<dbReference type="SUPFAM" id="SSF52467">
    <property type="entry name" value="DHS-like NAD/FAD-binding domain"/>
    <property type="match status" value="1"/>
</dbReference>